<dbReference type="EMBL" id="JABURA010000001">
    <property type="protein sequence ID" value="NUB89522.1"/>
    <property type="molecule type" value="Genomic_DNA"/>
</dbReference>
<keyword evidence="4 5" id="KW-0547">Nucleotide-binding</keyword>
<sequence>MTIDLDGADAGGQFVRTALTLSVLENEPVRIENVRGNRSTPGLRHQHLAVLETMAAVCDADVSGAELGAETIDFEPDLESTADASGWGGAGRGRLAGGSYEVDIGTAGSATLLFDALLPLASVLESQLSVTVTGGTDVQWSPPVDYARRVKLPLLRRFGLTAAVEVDRRGFYPDGGGRATLQLVPSTLEPIELAERGPLEGVRLYSTESASLADRDVAHRQAEGALERLALAETDLEVVDRCERTVESPSPGSSIVLRIDHGTGIAGFTALGERGTPAERVGEDAADAANRFLRRDVENGGGNGGVPAPPVDRHMADQLLVFLALAGGRVRIPAVTDHVATSRELLEAFGADIALDLERDVTSSADGETAPADDAARPALVTVDSTVDS</sequence>
<organism evidence="10 11">
    <name type="scientific">Haloterrigena gelatinilytica</name>
    <dbReference type="NCBI Taxonomy" id="2741724"/>
    <lineage>
        <taxon>Archaea</taxon>
        <taxon>Methanobacteriati</taxon>
        <taxon>Methanobacteriota</taxon>
        <taxon>Stenosarchaea group</taxon>
        <taxon>Halobacteria</taxon>
        <taxon>Halobacteriales</taxon>
        <taxon>Natrialbaceae</taxon>
        <taxon>Haloterrigena</taxon>
    </lineage>
</organism>
<name>A0A8J8GKM8_9EURY</name>
<keyword evidence="5" id="KW-0963">Cytoplasm</keyword>
<dbReference type="Gene3D" id="3.65.10.20">
    <property type="entry name" value="RNA 3'-terminal phosphate cyclase domain"/>
    <property type="match status" value="1"/>
</dbReference>
<dbReference type="InterPro" id="IPR037136">
    <property type="entry name" value="RNA3'_phos_cyclase_dom_sf"/>
</dbReference>
<comment type="subcellular location">
    <subcellularLocation>
        <location evidence="5">Cytoplasm</location>
    </subcellularLocation>
</comment>
<dbReference type="InterPro" id="IPR023797">
    <property type="entry name" value="RNA3'_phos_cyclase_dom"/>
</dbReference>
<dbReference type="InterPro" id="IPR013792">
    <property type="entry name" value="RNA3'P_cycl/enolpyr_Trfase_a/b"/>
</dbReference>
<dbReference type="GO" id="GO:0003963">
    <property type="term" value="F:RNA-3'-phosphate cyclase activity"/>
    <property type="evidence" value="ECO:0007669"/>
    <property type="project" value="UniProtKB-UniRule"/>
</dbReference>
<dbReference type="SUPFAM" id="SSF52913">
    <property type="entry name" value="RNA 3'-terminal phosphate cyclase, RPTC, insert domain"/>
    <property type="match status" value="1"/>
</dbReference>
<keyword evidence="5" id="KW-0067">ATP-binding</keyword>
<evidence type="ECO:0000256" key="1">
    <source>
        <dbReference type="ARBA" id="ARBA00009206"/>
    </source>
</evidence>
<reference evidence="10" key="1">
    <citation type="submission" date="2020-06" db="EMBL/GenBank/DDBJ databases">
        <title>Haloterrigena sp. nov., an extremely halophilic archaeon isolated from a saline sediment.</title>
        <authorList>
            <person name="Liu B.-B."/>
        </authorList>
    </citation>
    <scope>NUCLEOTIDE SEQUENCE</scope>
    <source>
        <strain evidence="10">SYSU A121-1</strain>
    </source>
</reference>
<dbReference type="AlphaFoldDB" id="A0A8J8GKM8"/>
<feature type="domain" description="RNA 3'-terminal phosphate cyclase insert" evidence="9">
    <location>
        <begin position="195"/>
        <end position="293"/>
    </location>
</feature>
<proteinExistence type="inferred from homology"/>
<feature type="binding site" evidence="5">
    <location>
        <position position="115"/>
    </location>
    <ligand>
        <name>ATP</name>
        <dbReference type="ChEBI" id="CHEBI:30616"/>
    </ligand>
</feature>
<dbReference type="GO" id="GO:0006396">
    <property type="term" value="P:RNA processing"/>
    <property type="evidence" value="ECO:0007669"/>
    <property type="project" value="UniProtKB-UniRule"/>
</dbReference>
<dbReference type="PANTHER" id="PTHR11096">
    <property type="entry name" value="RNA 3' TERMINAL PHOSPHATE CYCLASE"/>
    <property type="match status" value="1"/>
</dbReference>
<evidence type="ECO:0000313" key="11">
    <source>
        <dbReference type="Proteomes" id="UP000728647"/>
    </source>
</evidence>
<evidence type="ECO:0000256" key="6">
    <source>
        <dbReference type="NCBIfam" id="TIGR03399"/>
    </source>
</evidence>
<dbReference type="Pfam" id="PF05189">
    <property type="entry name" value="RTC_insert"/>
    <property type="match status" value="1"/>
</dbReference>
<keyword evidence="3 5" id="KW-0436">Ligase</keyword>
<dbReference type="SUPFAM" id="SSF55205">
    <property type="entry name" value="EPT/RTPC-like"/>
    <property type="match status" value="1"/>
</dbReference>
<dbReference type="GO" id="GO:0005737">
    <property type="term" value="C:cytoplasm"/>
    <property type="evidence" value="ECO:0007669"/>
    <property type="project" value="UniProtKB-SubCell"/>
</dbReference>
<protein>
    <recommendedName>
        <fullName evidence="2 5">RNA 3'-terminal phosphate cyclase</fullName>
        <shortName evidence="5">RNA cyclase</shortName>
        <shortName evidence="5">RNA-3'-phosphate cyclase</shortName>
        <ecNumber evidence="5 6">6.5.1.4</ecNumber>
    </recommendedName>
</protein>
<comment type="caution">
    <text evidence="10">The sequence shown here is derived from an EMBL/GenBank/DDBJ whole genome shotgun (WGS) entry which is preliminary data.</text>
</comment>
<dbReference type="NCBIfam" id="NF003246">
    <property type="entry name" value="PRK04204.1-2"/>
    <property type="match status" value="1"/>
</dbReference>
<dbReference type="PIRSF" id="PIRSF005378">
    <property type="entry name" value="RNA3'_term_phos_cycl_euk"/>
    <property type="match status" value="1"/>
</dbReference>
<feature type="binding site" evidence="5">
    <location>
        <begin position="314"/>
        <end position="318"/>
    </location>
    <ligand>
        <name>ATP</name>
        <dbReference type="ChEBI" id="CHEBI:30616"/>
    </ligand>
</feature>
<dbReference type="RefSeq" id="WP_174700981.1">
    <property type="nucleotide sequence ID" value="NZ_JABURA010000001.1"/>
</dbReference>
<gene>
    <name evidence="5" type="primary">rtcA</name>
    <name evidence="10" type="ORF">HT576_00550</name>
</gene>
<feature type="region of interest" description="Disordered" evidence="7">
    <location>
        <begin position="362"/>
        <end position="389"/>
    </location>
</feature>
<dbReference type="Proteomes" id="UP000728647">
    <property type="component" value="Unassembled WGS sequence"/>
</dbReference>
<feature type="domain" description="RNA 3'-terminal phosphate cyclase" evidence="8">
    <location>
        <begin position="10"/>
        <end position="349"/>
    </location>
</feature>
<evidence type="ECO:0000256" key="3">
    <source>
        <dbReference type="ARBA" id="ARBA00022598"/>
    </source>
</evidence>
<dbReference type="GO" id="GO:0005524">
    <property type="term" value="F:ATP binding"/>
    <property type="evidence" value="ECO:0007669"/>
    <property type="project" value="UniProtKB-KW"/>
</dbReference>
<evidence type="ECO:0000256" key="7">
    <source>
        <dbReference type="SAM" id="MobiDB-lite"/>
    </source>
</evidence>
<dbReference type="InterPro" id="IPR017770">
    <property type="entry name" value="RNA3'_term_phos_cyc_type_1"/>
</dbReference>
<dbReference type="EC" id="6.5.1.4" evidence="5 6"/>
<evidence type="ECO:0000256" key="5">
    <source>
        <dbReference type="HAMAP-Rule" id="MF_00200"/>
    </source>
</evidence>
<evidence type="ECO:0000256" key="4">
    <source>
        <dbReference type="ARBA" id="ARBA00022741"/>
    </source>
</evidence>
<dbReference type="NCBIfam" id="TIGR03399">
    <property type="entry name" value="RNA_3prim_cycl"/>
    <property type="match status" value="1"/>
</dbReference>
<evidence type="ECO:0000259" key="8">
    <source>
        <dbReference type="Pfam" id="PF01137"/>
    </source>
</evidence>
<dbReference type="PANTHER" id="PTHR11096:SF0">
    <property type="entry name" value="RNA 3'-TERMINAL PHOSPHATE CYCLASE"/>
    <property type="match status" value="1"/>
</dbReference>
<dbReference type="Gene3D" id="3.30.360.20">
    <property type="entry name" value="RNA 3'-terminal phosphate cyclase, insert domain"/>
    <property type="match status" value="1"/>
</dbReference>
<accession>A0A8J8GKM8</accession>
<comment type="function">
    <text evidence="5">Catalyzes the conversion of 3'-phosphate to a 2',3'-cyclic phosphodiester at the end of RNA. The mechanism of action of the enzyme occurs in 3 steps: (A) adenylation of the enzyme by ATP; (B) transfer of adenylate to an RNA-N3'P to produce RNA-N3'PP5'A; (C) and attack of the adjacent 2'-hydroxyl on the 3'-phosphorus in the diester linkage to produce the cyclic end product. The biological role of this enzyme is unknown but it is likely to function in some aspects of cellular RNA processing.</text>
</comment>
<dbReference type="OrthoDB" id="7994at2157"/>
<dbReference type="InterPro" id="IPR013791">
    <property type="entry name" value="RNA3'-term_phos_cycl_insert"/>
</dbReference>
<comment type="similarity">
    <text evidence="1 5">Belongs to the RNA 3'-terminal cyclase family. Type 1 subfamily.</text>
</comment>
<dbReference type="InterPro" id="IPR000228">
    <property type="entry name" value="RNA3'_term_phos_cyc"/>
</dbReference>
<evidence type="ECO:0000259" key="9">
    <source>
        <dbReference type="Pfam" id="PF05189"/>
    </source>
</evidence>
<dbReference type="HAMAP" id="MF_00200">
    <property type="entry name" value="RTC"/>
    <property type="match status" value="1"/>
</dbReference>
<evidence type="ECO:0000256" key="2">
    <source>
        <dbReference type="ARBA" id="ARBA00021428"/>
    </source>
</evidence>
<feature type="active site" description="Tele-AMP-histidine intermediate" evidence="5">
    <location>
        <position position="338"/>
    </location>
</feature>
<dbReference type="Pfam" id="PF01137">
    <property type="entry name" value="RTC"/>
    <property type="match status" value="1"/>
</dbReference>
<comment type="catalytic activity">
    <reaction evidence="5">
        <text>a 3'-end 3'-phospho-ribonucleotide-RNA + ATP = a 3'-end 2',3'-cyclophospho-ribonucleotide-RNA + AMP + diphosphate</text>
        <dbReference type="Rhea" id="RHEA:23976"/>
        <dbReference type="Rhea" id="RHEA-COMP:10463"/>
        <dbReference type="Rhea" id="RHEA-COMP:10464"/>
        <dbReference type="ChEBI" id="CHEBI:30616"/>
        <dbReference type="ChEBI" id="CHEBI:33019"/>
        <dbReference type="ChEBI" id="CHEBI:83062"/>
        <dbReference type="ChEBI" id="CHEBI:83064"/>
        <dbReference type="ChEBI" id="CHEBI:456215"/>
        <dbReference type="EC" id="6.5.1.4"/>
    </reaction>
</comment>
<evidence type="ECO:0000313" key="10">
    <source>
        <dbReference type="EMBL" id="NUB89522.1"/>
    </source>
</evidence>
<dbReference type="InterPro" id="IPR036553">
    <property type="entry name" value="RPTC_insert"/>
</dbReference>